<dbReference type="Gene3D" id="3.40.140.10">
    <property type="entry name" value="Cytidine Deaminase, domain 2"/>
    <property type="match status" value="1"/>
</dbReference>
<dbReference type="EC" id="3.5.4.5" evidence="4 15"/>
<dbReference type="NCBIfam" id="TIGR01354">
    <property type="entry name" value="cyt_deam_tetra"/>
    <property type="match status" value="1"/>
</dbReference>
<evidence type="ECO:0000256" key="8">
    <source>
        <dbReference type="ARBA" id="ARBA00022833"/>
    </source>
</evidence>
<proteinExistence type="inferred from homology"/>
<evidence type="ECO:0000256" key="6">
    <source>
        <dbReference type="ARBA" id="ARBA00022723"/>
    </source>
</evidence>
<comment type="cofactor">
    <cofactor evidence="1 14 15">
        <name>Zn(2+)</name>
        <dbReference type="ChEBI" id="CHEBI:29105"/>
    </cofactor>
</comment>
<feature type="domain" description="CMP/dCMP-type deaminase" evidence="16">
    <location>
        <begin position="21"/>
        <end position="158"/>
    </location>
</feature>
<evidence type="ECO:0000256" key="4">
    <source>
        <dbReference type="ARBA" id="ARBA00012783"/>
    </source>
</evidence>
<evidence type="ECO:0000256" key="7">
    <source>
        <dbReference type="ARBA" id="ARBA00022801"/>
    </source>
</evidence>
<evidence type="ECO:0000256" key="10">
    <source>
        <dbReference type="ARBA" id="ARBA00049252"/>
    </source>
</evidence>
<dbReference type="Proteomes" id="UP000199437">
    <property type="component" value="Unassembled WGS sequence"/>
</dbReference>
<reference evidence="18" key="1">
    <citation type="submission" date="2016-10" db="EMBL/GenBank/DDBJ databases">
        <authorList>
            <person name="Varghese N."/>
            <person name="Submissions S."/>
        </authorList>
    </citation>
    <scope>NUCLEOTIDE SEQUENCE [LARGE SCALE GENOMIC DNA]</scope>
    <source>
        <strain evidence="18">CGMCC 1.12402</strain>
    </source>
</reference>
<feature type="binding site" evidence="14">
    <location>
        <position position="73"/>
    </location>
    <ligand>
        <name>Zn(2+)</name>
        <dbReference type="ChEBI" id="CHEBI:29105"/>
        <note>catalytic</note>
    </ligand>
</feature>
<dbReference type="InterPro" id="IPR006262">
    <property type="entry name" value="Cyt_deam_tetra"/>
</dbReference>
<organism evidence="17 18">
    <name type="scientific">Roseivirga pacifica</name>
    <dbReference type="NCBI Taxonomy" id="1267423"/>
    <lineage>
        <taxon>Bacteria</taxon>
        <taxon>Pseudomonadati</taxon>
        <taxon>Bacteroidota</taxon>
        <taxon>Cytophagia</taxon>
        <taxon>Cytophagales</taxon>
        <taxon>Roseivirgaceae</taxon>
        <taxon>Roseivirga</taxon>
    </lineage>
</organism>
<dbReference type="STRING" id="1267423.SAMN05216290_3303"/>
<evidence type="ECO:0000259" key="16">
    <source>
        <dbReference type="PROSITE" id="PS51747"/>
    </source>
</evidence>
<comment type="similarity">
    <text evidence="3 15">Belongs to the cytidine and deoxycytidylate deaminase family.</text>
</comment>
<evidence type="ECO:0000313" key="18">
    <source>
        <dbReference type="Proteomes" id="UP000199437"/>
    </source>
</evidence>
<dbReference type="GO" id="GO:0055086">
    <property type="term" value="P:nucleobase-containing small molecule metabolic process"/>
    <property type="evidence" value="ECO:0007669"/>
    <property type="project" value="UniProtKB-ARBA"/>
</dbReference>
<dbReference type="GeneID" id="99987980"/>
<gene>
    <name evidence="17" type="ORF">SAMN05216290_3303</name>
</gene>
<keyword evidence="8 14" id="KW-0862">Zinc</keyword>
<evidence type="ECO:0000256" key="2">
    <source>
        <dbReference type="ARBA" id="ARBA00003949"/>
    </source>
</evidence>
<keyword evidence="6 14" id="KW-0479">Metal-binding</keyword>
<protein>
    <recommendedName>
        <fullName evidence="5 15">Cytidine deaminase</fullName>
        <ecNumber evidence="4 15">3.5.4.5</ecNumber>
    </recommendedName>
    <alternativeName>
        <fullName evidence="9 15">Cytidine aminohydrolase</fullName>
    </alternativeName>
</protein>
<dbReference type="GO" id="GO:0005829">
    <property type="term" value="C:cytosol"/>
    <property type="evidence" value="ECO:0007669"/>
    <property type="project" value="TreeGrafter"/>
</dbReference>
<keyword evidence="7 15" id="KW-0378">Hydrolase</keyword>
<dbReference type="InterPro" id="IPR016193">
    <property type="entry name" value="Cytidine_deaminase-like"/>
</dbReference>
<evidence type="ECO:0000256" key="9">
    <source>
        <dbReference type="ARBA" id="ARBA00032005"/>
    </source>
</evidence>
<comment type="catalytic activity">
    <reaction evidence="10 15">
        <text>2'-deoxycytidine + H2O + H(+) = 2'-deoxyuridine + NH4(+)</text>
        <dbReference type="Rhea" id="RHEA:13433"/>
        <dbReference type="ChEBI" id="CHEBI:15377"/>
        <dbReference type="ChEBI" id="CHEBI:15378"/>
        <dbReference type="ChEBI" id="CHEBI:15698"/>
        <dbReference type="ChEBI" id="CHEBI:16450"/>
        <dbReference type="ChEBI" id="CHEBI:28938"/>
        <dbReference type="EC" id="3.5.4.5"/>
    </reaction>
</comment>
<dbReference type="SUPFAM" id="SSF53927">
    <property type="entry name" value="Cytidine deaminase-like"/>
    <property type="match status" value="1"/>
</dbReference>
<accession>A0A1I0RA02</accession>
<dbReference type="PROSITE" id="PS51747">
    <property type="entry name" value="CYT_DCMP_DEAMINASES_2"/>
    <property type="match status" value="1"/>
</dbReference>
<dbReference type="EMBL" id="FOIR01000003">
    <property type="protein sequence ID" value="SEW37446.1"/>
    <property type="molecule type" value="Genomic_DNA"/>
</dbReference>
<evidence type="ECO:0000256" key="11">
    <source>
        <dbReference type="ARBA" id="ARBA00049558"/>
    </source>
</evidence>
<evidence type="ECO:0000256" key="13">
    <source>
        <dbReference type="PIRSR" id="PIRSR606262-2"/>
    </source>
</evidence>
<dbReference type="InterPro" id="IPR002125">
    <property type="entry name" value="CMP_dCMP_dom"/>
</dbReference>
<dbReference type="NCBIfam" id="NF004064">
    <property type="entry name" value="PRK05578.1"/>
    <property type="match status" value="1"/>
</dbReference>
<dbReference type="GO" id="GO:0008270">
    <property type="term" value="F:zinc ion binding"/>
    <property type="evidence" value="ECO:0007669"/>
    <property type="project" value="UniProtKB-UniRule"/>
</dbReference>
<dbReference type="RefSeq" id="WP_090259912.1">
    <property type="nucleotide sequence ID" value="NZ_FOIR01000003.1"/>
</dbReference>
<dbReference type="GO" id="GO:0072527">
    <property type="term" value="P:pyrimidine-containing compound metabolic process"/>
    <property type="evidence" value="ECO:0007669"/>
    <property type="project" value="UniProtKB-ARBA"/>
</dbReference>
<evidence type="ECO:0000256" key="3">
    <source>
        <dbReference type="ARBA" id="ARBA00006576"/>
    </source>
</evidence>
<feature type="binding site" evidence="14">
    <location>
        <position position="115"/>
    </location>
    <ligand>
        <name>Zn(2+)</name>
        <dbReference type="ChEBI" id="CHEBI:29105"/>
        <note>catalytic</note>
    </ligand>
</feature>
<evidence type="ECO:0000313" key="17">
    <source>
        <dbReference type="EMBL" id="SEW37446.1"/>
    </source>
</evidence>
<name>A0A1I0RA02_9BACT</name>
<keyword evidence="18" id="KW-1185">Reference proteome</keyword>
<comment type="catalytic activity">
    <reaction evidence="11 15">
        <text>cytidine + H2O + H(+) = uridine + NH4(+)</text>
        <dbReference type="Rhea" id="RHEA:16069"/>
        <dbReference type="ChEBI" id="CHEBI:15377"/>
        <dbReference type="ChEBI" id="CHEBI:15378"/>
        <dbReference type="ChEBI" id="CHEBI:16704"/>
        <dbReference type="ChEBI" id="CHEBI:17562"/>
        <dbReference type="ChEBI" id="CHEBI:28938"/>
        <dbReference type="EC" id="3.5.4.5"/>
    </reaction>
</comment>
<feature type="active site" description="Proton donor" evidence="12">
    <location>
        <position position="75"/>
    </location>
</feature>
<dbReference type="PANTHER" id="PTHR11644:SF2">
    <property type="entry name" value="CYTIDINE DEAMINASE"/>
    <property type="match status" value="1"/>
</dbReference>
<dbReference type="AlphaFoldDB" id="A0A1I0RA02"/>
<dbReference type="GO" id="GO:0004126">
    <property type="term" value="F:cytidine deaminase activity"/>
    <property type="evidence" value="ECO:0007669"/>
    <property type="project" value="UniProtKB-UniRule"/>
</dbReference>
<evidence type="ECO:0000256" key="15">
    <source>
        <dbReference type="RuleBase" id="RU364006"/>
    </source>
</evidence>
<dbReference type="CDD" id="cd01283">
    <property type="entry name" value="cytidine_deaminase"/>
    <property type="match status" value="1"/>
</dbReference>
<dbReference type="InterPro" id="IPR050202">
    <property type="entry name" value="Cyt/Deoxycyt_deaminase"/>
</dbReference>
<evidence type="ECO:0000256" key="5">
    <source>
        <dbReference type="ARBA" id="ARBA00018266"/>
    </source>
</evidence>
<feature type="binding site" evidence="13">
    <location>
        <begin position="62"/>
        <end position="68"/>
    </location>
    <ligand>
        <name>substrate</name>
    </ligand>
</feature>
<feature type="binding site" evidence="14">
    <location>
        <position position="112"/>
    </location>
    <ligand>
        <name>Zn(2+)</name>
        <dbReference type="ChEBI" id="CHEBI:29105"/>
        <note>catalytic</note>
    </ligand>
</feature>
<dbReference type="PANTHER" id="PTHR11644">
    <property type="entry name" value="CYTIDINE DEAMINASE"/>
    <property type="match status" value="1"/>
</dbReference>
<evidence type="ECO:0000256" key="12">
    <source>
        <dbReference type="PIRSR" id="PIRSR606262-1"/>
    </source>
</evidence>
<comment type="function">
    <text evidence="2 15">This enzyme scavenges exogenous and endogenous cytidine and 2'-deoxycytidine for UMP synthesis.</text>
</comment>
<sequence>MSEEIRSESVIKVHAFDALDKDTQQLVRMAEEAAKTAYAPYSNFLVGAAVVLDNGEIVKGHNQENAAYPSGLCAERVAFFAAHAQFPTAKILKVALTAKKATAASFQLATPCGSCRQVMSEFEDHQKNKITLFISDGKGKVYESDSIENLLPFKFSDEYLK</sequence>
<dbReference type="OrthoDB" id="9795347at2"/>
<dbReference type="Pfam" id="PF00383">
    <property type="entry name" value="dCMP_cyt_deam_1"/>
    <property type="match status" value="1"/>
</dbReference>
<evidence type="ECO:0000256" key="14">
    <source>
        <dbReference type="PIRSR" id="PIRSR606262-3"/>
    </source>
</evidence>
<evidence type="ECO:0000256" key="1">
    <source>
        <dbReference type="ARBA" id="ARBA00001947"/>
    </source>
</evidence>